<dbReference type="EC" id="3.1.21.-" evidence="5"/>
<name>A0A6N2USM5_9FIRM</name>
<evidence type="ECO:0000256" key="1">
    <source>
        <dbReference type="ARBA" id="ARBA00010923"/>
    </source>
</evidence>
<proteinExistence type="inferred from homology"/>
<dbReference type="SUPFAM" id="SSF116734">
    <property type="entry name" value="DNA methylase specificity domain"/>
    <property type="match status" value="2"/>
</dbReference>
<comment type="similarity">
    <text evidence="1">Belongs to the type-I restriction system S methylase family.</text>
</comment>
<protein>
    <submittedName>
        <fullName evidence="5">Restriction enzyme BgcI subunit beta</fullName>
        <ecNumber evidence="5">3.1.21.-</ecNumber>
    </submittedName>
</protein>
<sequence>MNLNVREWKEFLAKDIFDIKYGVNLELNACEESNDKDAVNFVSRTEDNNGVSAKVRKIDSVNVQKAGLITVAGGGSVLSTFVQPDDFYSGRDLYTLDVKATVSEEVKHFLVTVITLNKYKYNYGRQANKTLPFLELKLPIQHNPDRTPYIDPNHTYSEDGYVPDWQFMEDYMKSLHHKPLTTKNTVGNGLALNVDEWKEFRFGDLIDKPYKAKAFNKDDLEIAVKEGLRYITRTGVNNGCEMIVNASEIPQKYVEKGNAISIGDTTATCFYQDEDFITGDHMVIVRAKWLNRSNGLFVVGMLQNEQYKYSYGRAFLIDRIQETMMKLPIQHNPDGTPYIDCNCIYSEDGYVPDWQFMEDYMKALPYGDRL</sequence>
<evidence type="ECO:0000259" key="4">
    <source>
        <dbReference type="Pfam" id="PF01420"/>
    </source>
</evidence>
<evidence type="ECO:0000313" key="5">
    <source>
        <dbReference type="EMBL" id="VYT18066.1"/>
    </source>
</evidence>
<dbReference type="InterPro" id="IPR000055">
    <property type="entry name" value="Restrct_endonuc_typeI_TRD"/>
</dbReference>
<dbReference type="EMBL" id="CACRST010000019">
    <property type="protein sequence ID" value="VYT18066.1"/>
    <property type="molecule type" value="Genomic_DNA"/>
</dbReference>
<evidence type="ECO:0000256" key="2">
    <source>
        <dbReference type="ARBA" id="ARBA00022747"/>
    </source>
</evidence>
<feature type="domain" description="Type I restriction modification DNA specificity" evidence="4">
    <location>
        <begin position="7"/>
        <end position="134"/>
    </location>
</feature>
<dbReference type="RefSeq" id="WP_156354589.1">
    <property type="nucleotide sequence ID" value="NZ_CACRST010000019.1"/>
</dbReference>
<dbReference type="Pfam" id="PF01420">
    <property type="entry name" value="Methylase_S"/>
    <property type="match status" value="2"/>
</dbReference>
<keyword evidence="2" id="KW-0680">Restriction system</keyword>
<evidence type="ECO:0000256" key="3">
    <source>
        <dbReference type="ARBA" id="ARBA00023125"/>
    </source>
</evidence>
<dbReference type="GO" id="GO:0009307">
    <property type="term" value="P:DNA restriction-modification system"/>
    <property type="evidence" value="ECO:0007669"/>
    <property type="project" value="UniProtKB-KW"/>
</dbReference>
<feature type="domain" description="Type I restriction modification DNA specificity" evidence="4">
    <location>
        <begin position="195"/>
        <end position="315"/>
    </location>
</feature>
<dbReference type="AlphaFoldDB" id="A0A6N2USM5"/>
<dbReference type="InterPro" id="IPR044946">
    <property type="entry name" value="Restrct_endonuc_typeI_TRD_sf"/>
</dbReference>
<reference evidence="5" key="1">
    <citation type="submission" date="2019-11" db="EMBL/GenBank/DDBJ databases">
        <authorList>
            <person name="Feng L."/>
        </authorList>
    </citation>
    <scope>NUCLEOTIDE SEQUENCE</scope>
    <source>
        <strain evidence="5">BgluceraseaLFYP119</strain>
    </source>
</reference>
<accession>A0A6N2USM5</accession>
<keyword evidence="5" id="KW-0378">Hydrolase</keyword>
<gene>
    <name evidence="5" type="primary">bcgIB</name>
    <name evidence="5" type="ORF">BGLFYP119_02138</name>
</gene>
<organism evidence="5">
    <name type="scientific">Blautia glucerasea</name>
    <dbReference type="NCBI Taxonomy" id="536633"/>
    <lineage>
        <taxon>Bacteria</taxon>
        <taxon>Bacillati</taxon>
        <taxon>Bacillota</taxon>
        <taxon>Clostridia</taxon>
        <taxon>Lachnospirales</taxon>
        <taxon>Lachnospiraceae</taxon>
        <taxon>Blautia</taxon>
    </lineage>
</organism>
<dbReference type="GO" id="GO:0003677">
    <property type="term" value="F:DNA binding"/>
    <property type="evidence" value="ECO:0007669"/>
    <property type="project" value="UniProtKB-KW"/>
</dbReference>
<dbReference type="GO" id="GO:0016787">
    <property type="term" value="F:hydrolase activity"/>
    <property type="evidence" value="ECO:0007669"/>
    <property type="project" value="UniProtKB-KW"/>
</dbReference>
<keyword evidence="3" id="KW-0238">DNA-binding</keyword>
<dbReference type="Gene3D" id="3.90.220.20">
    <property type="entry name" value="DNA methylase specificity domains"/>
    <property type="match status" value="2"/>
</dbReference>